<evidence type="ECO:0000313" key="1">
    <source>
        <dbReference type="EMBL" id="KAF4045865.1"/>
    </source>
</evidence>
<evidence type="ECO:0008006" key="3">
    <source>
        <dbReference type="Google" id="ProtNLM"/>
    </source>
</evidence>
<organism evidence="1 2">
    <name type="scientific">Phytophthora infestans</name>
    <name type="common">Potato late blight agent</name>
    <name type="synonym">Botrytis infestans</name>
    <dbReference type="NCBI Taxonomy" id="4787"/>
    <lineage>
        <taxon>Eukaryota</taxon>
        <taxon>Sar</taxon>
        <taxon>Stramenopiles</taxon>
        <taxon>Oomycota</taxon>
        <taxon>Peronosporomycetes</taxon>
        <taxon>Peronosporales</taxon>
        <taxon>Peronosporaceae</taxon>
        <taxon>Phytophthora</taxon>
    </lineage>
</organism>
<evidence type="ECO:0000313" key="2">
    <source>
        <dbReference type="Proteomes" id="UP000602510"/>
    </source>
</evidence>
<keyword evidence="2" id="KW-1185">Reference proteome</keyword>
<gene>
    <name evidence="1" type="ORF">GN244_ATG01695</name>
</gene>
<accession>A0A833TME0</accession>
<comment type="caution">
    <text evidence="1">The sequence shown here is derived from an EMBL/GenBank/DDBJ whole genome shotgun (WGS) entry which is preliminary data.</text>
</comment>
<dbReference type="AlphaFoldDB" id="A0A833TME0"/>
<sequence length="463" mass="52982">MDYNKTTELFLLDLVSVREKQVNHLLSDRTHHTCTSHKVGASSGHGAERLHTSPPQASISITTIYSTTSEGYNQPPSTQSQPALRVKKKCGSKTIEIYKGFKYTKSWASTKNIVYRCINGSLRNETGAMKKMTDCLAAEDPGIPEEAIWERICSTFYGPNREELIEGLTEEQVKTRVRQVRRRYYGGDIHGVVEVPPCSKVKDSAILFFRFHLVTAHPEPNAPPNRILGWAYPIFYFTTVFLFLLTTETMYEDILHLIHRDTGQKLSPAEVVCDFEFSLLSAVQSQCPNAEVKERLTEDEILIAVEPGVLDILTVIDPELVDPKGIGWVKQEIKRKCADQGCVYSAQEWRRFWLYFRKTWLERYFITEWNVFGIMNSVVTRTNNPLERFNREMKAALKPHPNLRQFVSTIGRMSSAYARKQASITRCLRRKKQWLPRIALPPVPDLTELEVPPESDSNDAGFE</sequence>
<reference evidence="1" key="1">
    <citation type="submission" date="2020-04" db="EMBL/GenBank/DDBJ databases">
        <title>Hybrid Assembly of Korean Phytophthora infestans isolates.</title>
        <authorList>
            <person name="Prokchorchik M."/>
            <person name="Lee Y."/>
            <person name="Seo J."/>
            <person name="Cho J.-H."/>
            <person name="Park Y.-E."/>
            <person name="Jang D.-C."/>
            <person name="Im J.-S."/>
            <person name="Choi J.-G."/>
            <person name="Park H.-J."/>
            <person name="Lee G.-B."/>
            <person name="Lee Y.-G."/>
            <person name="Hong S.-Y."/>
            <person name="Cho K."/>
            <person name="Sohn K.H."/>
        </authorList>
    </citation>
    <scope>NUCLEOTIDE SEQUENCE</scope>
    <source>
        <strain evidence="1">KR_1_A1</strain>
    </source>
</reference>
<proteinExistence type="predicted"/>
<protein>
    <recommendedName>
        <fullName evidence="3">MULE transposase domain-containing protein</fullName>
    </recommendedName>
</protein>
<dbReference type="EMBL" id="WSZM01000038">
    <property type="protein sequence ID" value="KAF4045865.1"/>
    <property type="molecule type" value="Genomic_DNA"/>
</dbReference>
<name>A0A833TME0_PHYIN</name>
<dbReference type="Proteomes" id="UP000602510">
    <property type="component" value="Unassembled WGS sequence"/>
</dbReference>